<dbReference type="CDD" id="cd00090">
    <property type="entry name" value="HTH_ARSR"/>
    <property type="match status" value="1"/>
</dbReference>
<reference evidence="2 3" key="1">
    <citation type="submission" date="2014-07" db="EMBL/GenBank/DDBJ databases">
        <title>Methanogenic archaea and the global carbon cycle.</title>
        <authorList>
            <person name="Henriksen J.R."/>
            <person name="Luke J."/>
            <person name="Reinhart S."/>
            <person name="Benedict M.N."/>
            <person name="Youngblut N.D."/>
            <person name="Metcalf M.E."/>
            <person name="Whitaker R.J."/>
            <person name="Metcalf W.W."/>
        </authorList>
    </citation>
    <scope>NUCLEOTIDE SEQUENCE [LARGE SCALE GENOMIC DNA]</scope>
    <source>
        <strain evidence="2 3">CHTI-55</strain>
    </source>
</reference>
<feature type="domain" description="Methanogenesis regulatory protein FilR1 middle" evidence="1">
    <location>
        <begin position="140"/>
        <end position="268"/>
    </location>
</feature>
<dbReference type="Gene3D" id="1.10.10.10">
    <property type="entry name" value="Winged helix-like DNA-binding domain superfamily/Winged helix DNA-binding domain"/>
    <property type="match status" value="1"/>
</dbReference>
<dbReference type="AlphaFoldDB" id="A0A0E3KQY8"/>
<dbReference type="PIRSF" id="PIRSF006692">
    <property type="entry name" value="TF_HTH_AF0396_prd"/>
    <property type="match status" value="1"/>
</dbReference>
<evidence type="ECO:0000313" key="3">
    <source>
        <dbReference type="Proteomes" id="UP000056925"/>
    </source>
</evidence>
<dbReference type="GeneID" id="41602022"/>
<name>A0A0E3KQY8_METTE</name>
<dbReference type="Proteomes" id="UP000056925">
    <property type="component" value="Chromosome"/>
</dbReference>
<sequence>MLSPHYNLFGGVRIGAKIGLTELILRSEKRRDLLIFLKDGPKSIDEIQAHLHVNSVYILPQLKKLKDRNLVIQKDHTYELSIMGKAIVDKMPPLLETLEVFEDNFDYWSQRNLEGIPPVLRSRIGELKDCKLIRPDLSHMFELDPEYVENLLLSRKVFGFSSYFHPSFIPLYLELAKKEAEISIMLTEPVLKRFKTDHLENLKTLINFGHVSLSLFTKDPKLAGFTVTDRFLLLTVLPKIKFFEHESLLSFRPEALRWGTDLFSHLQKEAVQIKEI</sequence>
<dbReference type="EMBL" id="CP009502">
    <property type="protein sequence ID" value="AKB15037.1"/>
    <property type="molecule type" value="Genomic_DNA"/>
</dbReference>
<dbReference type="KEGG" id="mthe:MSTHC_0719"/>
<dbReference type="SUPFAM" id="SSF46785">
    <property type="entry name" value="Winged helix' DNA-binding domain"/>
    <property type="match status" value="1"/>
</dbReference>
<evidence type="ECO:0000313" key="2">
    <source>
        <dbReference type="EMBL" id="AKB15037.1"/>
    </source>
</evidence>
<accession>A0A0E3KQY8</accession>
<dbReference type="HOGENOM" id="CLU_062767_1_1_2"/>
<proteinExistence type="predicted"/>
<evidence type="ECO:0000259" key="1">
    <source>
        <dbReference type="Pfam" id="PF08350"/>
    </source>
</evidence>
<dbReference type="InterPro" id="IPR036390">
    <property type="entry name" value="WH_DNA-bd_sf"/>
</dbReference>
<organism evidence="2 3">
    <name type="scientific">Methanosarcina thermophila CHTI-55</name>
    <dbReference type="NCBI Taxonomy" id="1434121"/>
    <lineage>
        <taxon>Archaea</taxon>
        <taxon>Methanobacteriati</taxon>
        <taxon>Methanobacteriota</taxon>
        <taxon>Stenosarchaea group</taxon>
        <taxon>Methanomicrobia</taxon>
        <taxon>Methanosarcinales</taxon>
        <taxon>Methanosarcinaceae</taxon>
        <taxon>Methanosarcina</taxon>
    </lineage>
</organism>
<dbReference type="RefSeq" id="WP_048166046.1">
    <property type="nucleotide sequence ID" value="NZ_CP009502.1"/>
</dbReference>
<dbReference type="PATRIC" id="fig|1434121.4.peg.908"/>
<gene>
    <name evidence="2" type="ORF">MSTHC_0719</name>
</gene>
<dbReference type="InterPro" id="IPR016490">
    <property type="entry name" value="Tscrpt_reg_HTH_AF0396-typ3"/>
</dbReference>
<protein>
    <submittedName>
        <fullName evidence="2">Transcriptional regulator, ArsR family</fullName>
    </submittedName>
</protein>
<dbReference type="InterPro" id="IPR036388">
    <property type="entry name" value="WH-like_DNA-bd_sf"/>
</dbReference>
<dbReference type="InterPro" id="IPR013561">
    <property type="entry name" value="FilR1_middle_dom"/>
</dbReference>
<dbReference type="Pfam" id="PF08350">
    <property type="entry name" value="FilR1_middle"/>
    <property type="match status" value="1"/>
</dbReference>
<dbReference type="InterPro" id="IPR011991">
    <property type="entry name" value="ArsR-like_HTH"/>
</dbReference>